<protein>
    <submittedName>
        <fullName evidence="1">Uncharacterized protein</fullName>
    </submittedName>
</protein>
<organism evidence="1 2">
    <name type="scientific">Liparis tanakae</name>
    <name type="common">Tanaka's snailfish</name>
    <dbReference type="NCBI Taxonomy" id="230148"/>
    <lineage>
        <taxon>Eukaryota</taxon>
        <taxon>Metazoa</taxon>
        <taxon>Chordata</taxon>
        <taxon>Craniata</taxon>
        <taxon>Vertebrata</taxon>
        <taxon>Euteleostomi</taxon>
        <taxon>Actinopterygii</taxon>
        <taxon>Neopterygii</taxon>
        <taxon>Teleostei</taxon>
        <taxon>Neoteleostei</taxon>
        <taxon>Acanthomorphata</taxon>
        <taxon>Eupercaria</taxon>
        <taxon>Perciformes</taxon>
        <taxon>Cottioidei</taxon>
        <taxon>Cottales</taxon>
        <taxon>Liparidae</taxon>
        <taxon>Liparis</taxon>
    </lineage>
</organism>
<name>A0A4Z2GJ10_9TELE</name>
<keyword evidence="2" id="KW-1185">Reference proteome</keyword>
<accession>A0A4Z2GJ10</accession>
<dbReference type="AlphaFoldDB" id="A0A4Z2GJ10"/>
<proteinExistence type="predicted"/>
<dbReference type="Proteomes" id="UP000314294">
    <property type="component" value="Unassembled WGS sequence"/>
</dbReference>
<dbReference type="EMBL" id="SRLO01000523">
    <property type="protein sequence ID" value="TNN53181.1"/>
    <property type="molecule type" value="Genomic_DNA"/>
</dbReference>
<gene>
    <name evidence="1" type="ORF">EYF80_036600</name>
</gene>
<evidence type="ECO:0000313" key="2">
    <source>
        <dbReference type="Proteomes" id="UP000314294"/>
    </source>
</evidence>
<sequence length="109" mass="11862">MQPNNPTRHFIARCPRGQAANVRRHRGQVDSNDNRGQVLLQGIKQATGGLLERIKLKTTELDENGGGIREAKTSCVGSSERSPLKKRFQIQRNSPASVDGVALQGICAT</sequence>
<comment type="caution">
    <text evidence="1">The sequence shown here is derived from an EMBL/GenBank/DDBJ whole genome shotgun (WGS) entry which is preliminary data.</text>
</comment>
<reference evidence="1 2" key="1">
    <citation type="submission" date="2019-03" db="EMBL/GenBank/DDBJ databases">
        <title>First draft genome of Liparis tanakae, snailfish: a comprehensive survey of snailfish specific genes.</title>
        <authorList>
            <person name="Kim W."/>
            <person name="Song I."/>
            <person name="Jeong J.-H."/>
            <person name="Kim D."/>
            <person name="Kim S."/>
            <person name="Ryu S."/>
            <person name="Song J.Y."/>
            <person name="Lee S.K."/>
        </authorList>
    </citation>
    <scope>NUCLEOTIDE SEQUENCE [LARGE SCALE GENOMIC DNA]</scope>
    <source>
        <tissue evidence="1">Muscle</tissue>
    </source>
</reference>
<evidence type="ECO:0000313" key="1">
    <source>
        <dbReference type="EMBL" id="TNN53181.1"/>
    </source>
</evidence>